<protein>
    <submittedName>
        <fullName evidence="1">Uncharacterized protein</fullName>
    </submittedName>
</protein>
<proteinExistence type="predicted"/>
<dbReference type="Proteomes" id="UP001476247">
    <property type="component" value="Unassembled WGS sequence"/>
</dbReference>
<sequence>MFLTYVVPITAKERFQLLVDFQGLRDISIAIKPIVKLDIDTSVIDTPGYFERHVQVLKDDAKLHMYFTDRSPVRYKYN</sequence>
<reference evidence="1 2" key="1">
    <citation type="submission" date="2024-04" db="EMBL/GenBank/DDBJ databases">
        <title>genome sequences of Mucor flavus KT1a and Helicostylum pulchrum KT1b strains isolation_sourced from the surface of a dry-aged beef.</title>
        <authorList>
            <person name="Toyotome T."/>
            <person name="Hosono M."/>
            <person name="Torimaru M."/>
            <person name="Fukuda K."/>
            <person name="Mikami N."/>
        </authorList>
    </citation>
    <scope>NUCLEOTIDE SEQUENCE [LARGE SCALE GENOMIC DNA]</scope>
    <source>
        <strain evidence="1 2">KT1b</strain>
    </source>
</reference>
<organism evidence="1 2">
    <name type="scientific">Helicostylum pulchrum</name>
    <dbReference type="NCBI Taxonomy" id="562976"/>
    <lineage>
        <taxon>Eukaryota</taxon>
        <taxon>Fungi</taxon>
        <taxon>Fungi incertae sedis</taxon>
        <taxon>Mucoromycota</taxon>
        <taxon>Mucoromycotina</taxon>
        <taxon>Mucoromycetes</taxon>
        <taxon>Mucorales</taxon>
        <taxon>Mucorineae</taxon>
        <taxon>Mucoraceae</taxon>
        <taxon>Helicostylum</taxon>
    </lineage>
</organism>
<name>A0ABP9XX77_9FUNG</name>
<comment type="caution">
    <text evidence="1">The sequence shown here is derived from an EMBL/GenBank/DDBJ whole genome shotgun (WGS) entry which is preliminary data.</text>
</comment>
<evidence type="ECO:0000313" key="1">
    <source>
        <dbReference type="EMBL" id="GAA5799377.1"/>
    </source>
</evidence>
<dbReference type="EMBL" id="BAABUJ010000012">
    <property type="protein sequence ID" value="GAA5799377.1"/>
    <property type="molecule type" value="Genomic_DNA"/>
</dbReference>
<gene>
    <name evidence="1" type="ORF">HPULCUR_004791</name>
</gene>
<keyword evidence="2" id="KW-1185">Reference proteome</keyword>
<evidence type="ECO:0000313" key="2">
    <source>
        <dbReference type="Proteomes" id="UP001476247"/>
    </source>
</evidence>
<accession>A0ABP9XX77</accession>